<evidence type="ECO:0000259" key="4">
    <source>
        <dbReference type="PROSITE" id="PS50915"/>
    </source>
</evidence>
<dbReference type="RefSeq" id="WP_084392498.1">
    <property type="nucleotide sequence ID" value="NZ_BMKF01000002.1"/>
</dbReference>
<dbReference type="Proteomes" id="UP000628854">
    <property type="component" value="Unassembled WGS sequence"/>
</dbReference>
<dbReference type="SMART" id="SM00247">
    <property type="entry name" value="XTALbg"/>
    <property type="match status" value="2"/>
</dbReference>
<feature type="domain" description="Beta/gamma crystallin 'Greek key'" evidence="4">
    <location>
        <begin position="33"/>
        <end position="73"/>
    </location>
</feature>
<dbReference type="InterPro" id="IPR050252">
    <property type="entry name" value="Beta/Gamma-Crystallin"/>
</dbReference>
<evidence type="ECO:0000256" key="1">
    <source>
        <dbReference type="ARBA" id="ARBA00009646"/>
    </source>
</evidence>
<accession>A0ABQ1JMM2</accession>
<dbReference type="PROSITE" id="PS50915">
    <property type="entry name" value="CRYSTALLIN_BETA_GAMMA"/>
    <property type="match status" value="2"/>
</dbReference>
<dbReference type="PANTHER" id="PTHR11818:SF42">
    <property type="entry name" value="VOLTAGE-GATED HYDROGEN CHANNEL 1"/>
    <property type="match status" value="1"/>
</dbReference>
<protein>
    <recommendedName>
        <fullName evidence="4">Beta/gamma crystallin 'Greek key' domain-containing protein</fullName>
    </recommendedName>
</protein>
<evidence type="ECO:0000256" key="2">
    <source>
        <dbReference type="ARBA" id="ARBA00022737"/>
    </source>
</evidence>
<sequence length="238" mass="26697">MNPLKTLGLGLALTTSLALPAMADRPYHRGGGGEAIIYSNANFTGRSLRVTGAIPRLADYRFNDRASSIRVMGGAWEVCVDANYRGRCEIIEYREGYLNQMRLNNKITSIRPVSYGYGGRHDRYDRNDRYGRGNDYGYGGRYNAPVVLYGNSNFRGDALPVTGAIPHLNPLRFNDKTSSIAIQSGAWEVCTDPNFRGRCEIITGSTAELGYYRLNDNITSIRPAGRGYGYDRDRRRRW</sequence>
<comment type="similarity">
    <text evidence="1">Belongs to the beta/gamma-crystallin family.</text>
</comment>
<proteinExistence type="inferred from homology"/>
<dbReference type="InterPro" id="IPR011024">
    <property type="entry name" value="G_crystallin-like"/>
</dbReference>
<reference evidence="6" key="1">
    <citation type="journal article" date="2019" name="Int. J. Syst. Evol. Microbiol.">
        <title>The Global Catalogue of Microorganisms (GCM) 10K type strain sequencing project: providing services to taxonomists for standard genome sequencing and annotation.</title>
        <authorList>
            <consortium name="The Broad Institute Genomics Platform"/>
            <consortium name="The Broad Institute Genome Sequencing Center for Infectious Disease"/>
            <person name="Wu L."/>
            <person name="Ma J."/>
        </authorList>
    </citation>
    <scope>NUCLEOTIDE SEQUENCE [LARGE SCALE GENOMIC DNA]</scope>
    <source>
        <strain evidence="6">CGMCC 1.15928</strain>
    </source>
</reference>
<keyword evidence="3" id="KW-0732">Signal</keyword>
<dbReference type="InterPro" id="IPR001064">
    <property type="entry name" value="Beta/gamma_crystallin"/>
</dbReference>
<evidence type="ECO:0000313" key="5">
    <source>
        <dbReference type="EMBL" id="GGB70828.1"/>
    </source>
</evidence>
<feature type="chain" id="PRO_5047320683" description="Beta/gamma crystallin 'Greek key' domain-containing protein" evidence="3">
    <location>
        <begin position="24"/>
        <end position="238"/>
    </location>
</feature>
<comment type="caution">
    <text evidence="5">The sequence shown here is derived from an EMBL/GenBank/DDBJ whole genome shotgun (WGS) entry which is preliminary data.</text>
</comment>
<gene>
    <name evidence="5" type="ORF">GCM10011503_19390</name>
</gene>
<organism evidence="5 6">
    <name type="scientific">Henriciella pelagia</name>
    <dbReference type="NCBI Taxonomy" id="1977912"/>
    <lineage>
        <taxon>Bacteria</taxon>
        <taxon>Pseudomonadati</taxon>
        <taxon>Pseudomonadota</taxon>
        <taxon>Alphaproteobacteria</taxon>
        <taxon>Hyphomonadales</taxon>
        <taxon>Hyphomonadaceae</taxon>
        <taxon>Henriciella</taxon>
    </lineage>
</organism>
<feature type="domain" description="Beta/gamma crystallin 'Greek key'" evidence="4">
    <location>
        <begin position="185"/>
        <end position="225"/>
    </location>
</feature>
<dbReference type="Gene3D" id="2.60.20.10">
    <property type="entry name" value="Crystallins"/>
    <property type="match status" value="2"/>
</dbReference>
<dbReference type="PANTHER" id="PTHR11818">
    <property type="entry name" value="BETA/GAMMA CRYSTALLIN"/>
    <property type="match status" value="1"/>
</dbReference>
<dbReference type="Pfam" id="PF00030">
    <property type="entry name" value="Crystall"/>
    <property type="match status" value="2"/>
</dbReference>
<evidence type="ECO:0000256" key="3">
    <source>
        <dbReference type="SAM" id="SignalP"/>
    </source>
</evidence>
<keyword evidence="2" id="KW-0677">Repeat</keyword>
<name>A0ABQ1JMM2_9PROT</name>
<dbReference type="SUPFAM" id="SSF49695">
    <property type="entry name" value="gamma-Crystallin-like"/>
    <property type="match status" value="1"/>
</dbReference>
<feature type="signal peptide" evidence="3">
    <location>
        <begin position="1"/>
        <end position="23"/>
    </location>
</feature>
<dbReference type="EMBL" id="BMKF01000002">
    <property type="protein sequence ID" value="GGB70828.1"/>
    <property type="molecule type" value="Genomic_DNA"/>
</dbReference>
<evidence type="ECO:0000313" key="6">
    <source>
        <dbReference type="Proteomes" id="UP000628854"/>
    </source>
</evidence>
<keyword evidence="6" id="KW-1185">Reference proteome</keyword>